<evidence type="ECO:0000313" key="1">
    <source>
        <dbReference type="EMBL" id="MFB9098981.1"/>
    </source>
</evidence>
<keyword evidence="2" id="KW-1185">Reference proteome</keyword>
<organism evidence="1 2">
    <name type="scientific">Flavobacterium jumunjinense</name>
    <dbReference type="NCBI Taxonomy" id="998845"/>
    <lineage>
        <taxon>Bacteria</taxon>
        <taxon>Pseudomonadati</taxon>
        <taxon>Bacteroidota</taxon>
        <taxon>Flavobacteriia</taxon>
        <taxon>Flavobacteriales</taxon>
        <taxon>Flavobacteriaceae</taxon>
        <taxon>Flavobacterium</taxon>
    </lineage>
</organism>
<gene>
    <name evidence="1" type="ORF">ACFFVF_20930</name>
</gene>
<protein>
    <recommendedName>
        <fullName evidence="3">SH3 domain-containing protein</fullName>
    </recommendedName>
</protein>
<evidence type="ECO:0000313" key="2">
    <source>
        <dbReference type="Proteomes" id="UP001589607"/>
    </source>
</evidence>
<accession>A0ABV5GUA5</accession>
<comment type="caution">
    <text evidence="1">The sequence shown here is derived from an EMBL/GenBank/DDBJ whole genome shotgun (WGS) entry which is preliminary data.</text>
</comment>
<name>A0ABV5GUA5_9FLAO</name>
<dbReference type="PROSITE" id="PS51257">
    <property type="entry name" value="PROKAR_LIPOPROTEIN"/>
    <property type="match status" value="1"/>
</dbReference>
<dbReference type="EMBL" id="JBHMEY010000097">
    <property type="protein sequence ID" value="MFB9098981.1"/>
    <property type="molecule type" value="Genomic_DNA"/>
</dbReference>
<dbReference type="RefSeq" id="WP_236456860.1">
    <property type="nucleotide sequence ID" value="NZ_CBCSGE010000030.1"/>
</dbReference>
<evidence type="ECO:0008006" key="3">
    <source>
        <dbReference type="Google" id="ProtNLM"/>
    </source>
</evidence>
<dbReference type="Proteomes" id="UP001589607">
    <property type="component" value="Unassembled WGS sequence"/>
</dbReference>
<sequence>MKKIIIILAVFSLMSCLSDKKEKEGDSEKEEQLVNTEQTIDEEPILGERVEGPVSVRDTIDGEVIFTLNDNVLIETVHEENGWNVIGILPTNPESDFEDGVLKKGVKILVDKQVVGKTTKEVELMMGLVGYIQKENIKPNTIIENALMSHFEENKDNRDLANFKKIISNFKLQKDDQFDGMTIYYNYENWIVDPSPMMRIGLVFKNERLIAVLHSRPLVIEGTKDNKLDHAFDCITFKDVENADRIVKIFNHFVNSGD</sequence>
<reference evidence="1 2" key="1">
    <citation type="submission" date="2024-09" db="EMBL/GenBank/DDBJ databases">
        <authorList>
            <person name="Sun Q."/>
            <person name="Mori K."/>
        </authorList>
    </citation>
    <scope>NUCLEOTIDE SEQUENCE [LARGE SCALE GENOMIC DNA]</scope>
    <source>
        <strain evidence="1 2">CECT 7955</strain>
    </source>
</reference>
<proteinExistence type="predicted"/>